<dbReference type="PANTHER" id="PTHR37540">
    <property type="entry name" value="TRANSCRIPTION FACTOR (ACR-2), PUTATIVE-RELATED-RELATED"/>
    <property type="match status" value="1"/>
</dbReference>
<proteinExistence type="predicted"/>
<dbReference type="AlphaFoldDB" id="A0AAE0TQM3"/>
<sequence>MAAPEHAAVIPLEPAFTPFIVLSNNARVDAATRKFIRSYAMRGRKQSRVRPRRNILGHGYDMAAGSMQKTSVSFEDVMRVYVPPMRRIGADLSFLASPGDLDLSILSDIIKVSPIAQKIVYPLMTAAGNQVDNHGWLHLCMTDAAALHITAFSIECFIDVCLHQREQANPAAMVHFQKGLSLLNERLAGGDEELKTTDASIGVVLKLAASAHFAGDRQAERQHMIGVRKMVDLRGGLDAFRNNPLLFEMLRCDLGLAVFGTSKPVFFRQPLEPIPAYPVCLLPEFNGTAQTRDTLEVTEVIDAGLVGAWSIMRRFGLLVNLGSQTERLVSAKVINETMTSVMYRLLCMRYSPGSFNEGVRLILLAYCYHGFLQWRDIKLPCRHLQNALRESTLALQEDGVASARFMLWMLMVGAVSIFDVQKEEWLGATLRYHARSQRRSWTEVQDILKSFLWIPLLDGEPARSIWDSLN</sequence>
<protein>
    <submittedName>
        <fullName evidence="1">Uncharacterized protein</fullName>
    </submittedName>
</protein>
<name>A0AAE0TQM3_9PEZI</name>
<evidence type="ECO:0000313" key="1">
    <source>
        <dbReference type="EMBL" id="KAK3670002.1"/>
    </source>
</evidence>
<reference evidence="1" key="1">
    <citation type="submission" date="2023-07" db="EMBL/GenBank/DDBJ databases">
        <title>Black Yeasts Isolated from many extreme environments.</title>
        <authorList>
            <person name="Coleine C."/>
            <person name="Stajich J.E."/>
            <person name="Selbmann L."/>
        </authorList>
    </citation>
    <scope>NUCLEOTIDE SEQUENCE</scope>
    <source>
        <strain evidence="1">CCFEE 5485</strain>
    </source>
</reference>
<gene>
    <name evidence="1" type="ORF">LTR78_010101</name>
</gene>
<dbReference type="PANTHER" id="PTHR37540:SF5">
    <property type="entry name" value="TRANSCRIPTION FACTOR DOMAIN-CONTAINING PROTEIN"/>
    <property type="match status" value="1"/>
</dbReference>
<evidence type="ECO:0000313" key="2">
    <source>
        <dbReference type="Proteomes" id="UP001274830"/>
    </source>
</evidence>
<accession>A0AAE0TQM3</accession>
<dbReference type="Proteomes" id="UP001274830">
    <property type="component" value="Unassembled WGS sequence"/>
</dbReference>
<dbReference type="EMBL" id="JAUTXT010000065">
    <property type="protein sequence ID" value="KAK3670002.1"/>
    <property type="molecule type" value="Genomic_DNA"/>
</dbReference>
<keyword evidence="2" id="KW-1185">Reference proteome</keyword>
<organism evidence="1 2">
    <name type="scientific">Recurvomyces mirabilis</name>
    <dbReference type="NCBI Taxonomy" id="574656"/>
    <lineage>
        <taxon>Eukaryota</taxon>
        <taxon>Fungi</taxon>
        <taxon>Dikarya</taxon>
        <taxon>Ascomycota</taxon>
        <taxon>Pezizomycotina</taxon>
        <taxon>Dothideomycetes</taxon>
        <taxon>Dothideomycetidae</taxon>
        <taxon>Mycosphaerellales</taxon>
        <taxon>Teratosphaeriaceae</taxon>
        <taxon>Recurvomyces</taxon>
    </lineage>
</organism>
<comment type="caution">
    <text evidence="1">The sequence shown here is derived from an EMBL/GenBank/DDBJ whole genome shotgun (WGS) entry which is preliminary data.</text>
</comment>